<protein>
    <recommendedName>
        <fullName evidence="3">SynChlorMet cassette protein ScmC</fullName>
    </recommendedName>
</protein>
<sequence length="286" mass="32494">MQKISIADLKIEIDSNKTLQLEKFKPFECLDKQKPQIIVKVSASEYIPKPSGKVVLDEKIVWVKNEDGEQDTSVYICRKEPDDIAYLLSTNEQWSKANICYKQPEFDGESAATGPLGEILFRNRLLFNQGLVVHASAVEYDGKGIIFSAPSETGKTTQAKLWCEKMGAELINNDRPAIRIIDNKPYIYGTPWSGEPSECNNNSASLSAIIMLEQASKNYIVKLSTEEAVTRLMPRCFLPYYDRDLMNIAMNNLENLLRLVPVYLLKCKPDLEAVDLVYKTIWRDNK</sequence>
<dbReference type="KEGG" id="cmah:C1I91_24330"/>
<dbReference type="SUPFAM" id="SSF53795">
    <property type="entry name" value="PEP carboxykinase-like"/>
    <property type="match status" value="1"/>
</dbReference>
<proteinExistence type="predicted"/>
<organism evidence="1 2">
    <name type="scientific">Clostridium manihotivorum</name>
    <dbReference type="NCBI Taxonomy" id="2320868"/>
    <lineage>
        <taxon>Bacteria</taxon>
        <taxon>Bacillati</taxon>
        <taxon>Bacillota</taxon>
        <taxon>Clostridia</taxon>
        <taxon>Eubacteriales</taxon>
        <taxon>Clostridiaceae</taxon>
        <taxon>Clostridium</taxon>
    </lineage>
</organism>
<dbReference type="Proteomes" id="UP000286268">
    <property type="component" value="Chromosome"/>
</dbReference>
<dbReference type="Gene3D" id="3.40.50.300">
    <property type="entry name" value="P-loop containing nucleotide triphosphate hydrolases"/>
    <property type="match status" value="1"/>
</dbReference>
<name>A0A3R5U8A3_9CLOT</name>
<gene>
    <name evidence="1" type="ORF">C1I91_24330</name>
</gene>
<dbReference type="EMBL" id="CP025746">
    <property type="protein sequence ID" value="QAA34511.1"/>
    <property type="molecule type" value="Genomic_DNA"/>
</dbReference>
<dbReference type="RefSeq" id="WP_128215224.1">
    <property type="nucleotide sequence ID" value="NZ_CP025746.1"/>
</dbReference>
<accession>A0A3R5U8A3</accession>
<evidence type="ECO:0008006" key="3">
    <source>
        <dbReference type="Google" id="ProtNLM"/>
    </source>
</evidence>
<evidence type="ECO:0000313" key="1">
    <source>
        <dbReference type="EMBL" id="QAA34511.1"/>
    </source>
</evidence>
<evidence type="ECO:0000313" key="2">
    <source>
        <dbReference type="Proteomes" id="UP000286268"/>
    </source>
</evidence>
<dbReference type="AlphaFoldDB" id="A0A3R5U8A3"/>
<dbReference type="InterPro" id="IPR027417">
    <property type="entry name" value="P-loop_NTPase"/>
</dbReference>
<reference evidence="1 2" key="1">
    <citation type="submission" date="2018-01" db="EMBL/GenBank/DDBJ databases">
        <title>Genome Sequencing and Assembly of Anaerobacter polyendosporus strain CT4.</title>
        <authorList>
            <person name="Tachaapaikoon C."/>
            <person name="Sutheeworapong S."/>
            <person name="Jenjaroenpun P."/>
            <person name="Wongsurawat T."/>
            <person name="Nookeaw I."/>
            <person name="Cheawchanlertfa P."/>
            <person name="Kosugi A."/>
            <person name="Cheevadhanarak S."/>
            <person name="Ratanakhanokchai K."/>
        </authorList>
    </citation>
    <scope>NUCLEOTIDE SEQUENCE [LARGE SCALE GENOMIC DNA]</scope>
    <source>
        <strain evidence="1 2">CT4</strain>
    </source>
</reference>
<keyword evidence="2" id="KW-1185">Reference proteome</keyword>
<dbReference type="OrthoDB" id="384098at2"/>